<organism evidence="1 2">
    <name type="scientific">Blattamonas nauphoetae</name>
    <dbReference type="NCBI Taxonomy" id="2049346"/>
    <lineage>
        <taxon>Eukaryota</taxon>
        <taxon>Metamonada</taxon>
        <taxon>Preaxostyla</taxon>
        <taxon>Oxymonadida</taxon>
        <taxon>Blattamonas</taxon>
    </lineage>
</organism>
<evidence type="ECO:0000313" key="2">
    <source>
        <dbReference type="Proteomes" id="UP001281761"/>
    </source>
</evidence>
<dbReference type="Gene3D" id="1.25.10.10">
    <property type="entry name" value="Leucine-rich Repeat Variant"/>
    <property type="match status" value="1"/>
</dbReference>
<dbReference type="EMBL" id="JARBJD010000007">
    <property type="protein sequence ID" value="KAK2963359.1"/>
    <property type="molecule type" value="Genomic_DNA"/>
</dbReference>
<dbReference type="InterPro" id="IPR016024">
    <property type="entry name" value="ARM-type_fold"/>
</dbReference>
<protein>
    <submittedName>
        <fullName evidence="1">Uncharacterized protein</fullName>
    </submittedName>
</protein>
<dbReference type="Proteomes" id="UP001281761">
    <property type="component" value="Unassembled WGS sequence"/>
</dbReference>
<accession>A0ABQ9YHY5</accession>
<evidence type="ECO:0000313" key="1">
    <source>
        <dbReference type="EMBL" id="KAK2963359.1"/>
    </source>
</evidence>
<dbReference type="InterPro" id="IPR011989">
    <property type="entry name" value="ARM-like"/>
</dbReference>
<reference evidence="1 2" key="1">
    <citation type="journal article" date="2022" name="bioRxiv">
        <title>Genomics of Preaxostyla Flagellates Illuminates Evolutionary Transitions and the Path Towards Mitochondrial Loss.</title>
        <authorList>
            <person name="Novak L.V.F."/>
            <person name="Treitli S.C."/>
            <person name="Pyrih J."/>
            <person name="Halakuc P."/>
            <person name="Pipaliya S.V."/>
            <person name="Vacek V."/>
            <person name="Brzon O."/>
            <person name="Soukal P."/>
            <person name="Eme L."/>
            <person name="Dacks J.B."/>
            <person name="Karnkowska A."/>
            <person name="Elias M."/>
            <person name="Hampl V."/>
        </authorList>
    </citation>
    <scope>NUCLEOTIDE SEQUENCE [LARGE SCALE GENOMIC DNA]</scope>
    <source>
        <strain evidence="1">NAU3</strain>
        <tissue evidence="1">Gut</tissue>
    </source>
</reference>
<comment type="caution">
    <text evidence="1">The sequence shown here is derived from an EMBL/GenBank/DDBJ whole genome shotgun (WGS) entry which is preliminary data.</text>
</comment>
<proteinExistence type="predicted"/>
<dbReference type="SUPFAM" id="SSF48371">
    <property type="entry name" value="ARM repeat"/>
    <property type="match status" value="1"/>
</dbReference>
<keyword evidence="2" id="KW-1185">Reference proteome</keyword>
<sequence length="640" mass="72206">MSLADAIVNPNLESIRTELVTTARILVRPNENIRKFFKTPAFSLAYNQLSLVDPRIPPDKLTTACTQLFVNLSRDGDVKSYLIQQNFPAKMVSYVLNLKHIDPNFFRNVVDLLCNITSSPPDEGILWPSDFEQDLLALSKLAKTRDTDIFISSLLLLQNFLNENSNVKPAFRKEMANISKNELSKQIHETDMEHLNIILAYQGLFLSEFYIGDCVEDIYDTDLFSTLVGFLQASIAHLEMAILQTISILPPIQPNDSYPKTIPPLVKDDEAQFLTCRENVKLLIKIIEEFFSAIVGFSRHESNSDRFPLNFVSLDIPQLLLVLLRFYFFSPRFTYILSELFSRTTTLPIIGECILSLPLQQEMMAILASSLPHLPSTVPTHPHLSLLHGVVPVSSSSLYPPDVKALNDSFPKPSLFSGNAEKIQTMMCFPLTPPELHSFFIAMSTFLTLKKNEKDILSRDEVKIITTIGAVYPVQLGSDVSIIINQSHLSKTFIFTHSILFVPFVSSTLYTLIQSPNLFDSDSTQHILHTATSLCVPVAVSTRISGILRSDRILALLSPPTETPSVNDSLLILLLLTICPMTEARRYQFLEPLIRTSLPQLCSIHRRTKNLDENMTKWIERILDMIIPYFLARPAFPCVA</sequence>
<name>A0ABQ9YHY5_9EUKA</name>
<gene>
    <name evidence="1" type="ORF">BLNAU_1893</name>
</gene>